<accession>A5GEY7</accession>
<name>A5GEY7_GEOUR</name>
<dbReference type="Pfam" id="PF25601">
    <property type="entry name" value="AAA_lid_14"/>
    <property type="match status" value="1"/>
</dbReference>
<dbReference type="InterPro" id="IPR058031">
    <property type="entry name" value="AAA_lid_NorR"/>
</dbReference>
<keyword evidence="1" id="KW-0547">Nucleotide-binding</keyword>
<evidence type="ECO:0000256" key="4">
    <source>
        <dbReference type="ARBA" id="ARBA00023125"/>
    </source>
</evidence>
<dbReference type="InterPro" id="IPR025944">
    <property type="entry name" value="Sigma_54_int_dom_CS"/>
</dbReference>
<dbReference type="GO" id="GO:0006355">
    <property type="term" value="P:regulation of DNA-templated transcription"/>
    <property type="evidence" value="ECO:0007669"/>
    <property type="project" value="InterPro"/>
</dbReference>
<feature type="domain" description="Response regulatory" evidence="9">
    <location>
        <begin position="9"/>
        <end position="123"/>
    </location>
</feature>
<sequence>MKKNADNKSILVVDDEENLRHMLHVMLQKQGYHVELAVEGAEALRMAAQKDYDFILCDIKMPVLDGVGFLKGANAAGIKSTVIMMSAYGTVDSAIECMKLGAYDYISKPFKSDEIGLVLRKAEERERLKAENKRLKEEINREFSFANIVSKNERMHEIFNLVQKVCDYKTTVLILGESGTGKELIARALHYNSRRKNATFVAINCAAIPENLLESELFGHMKGAFTDASSDKAGLFEQANGGTLFLDEIGEMPLALQVKLLRVLQDEEIRVVGGTVTKKIDVRVISATSKHLEQEIAAERFREDLYFRLNVFSLTLPPLRERQEDIPLLAAHFIEKYGRKMAKHVACYTPEALKLLMDYSWPGNVRELENCIERGLVLCEGEALDVECLPEKLRSMDGRGRGAGMAFDGFSIKRAEESLERALIRKALDETGGNRTHAARLLEISHRALLYKIKEYGME</sequence>
<dbReference type="Proteomes" id="UP000006695">
    <property type="component" value="Chromosome"/>
</dbReference>
<dbReference type="FunFam" id="1.10.8.60:FF:000014">
    <property type="entry name" value="DNA-binding transcriptional regulator NtrC"/>
    <property type="match status" value="1"/>
</dbReference>
<dbReference type="SUPFAM" id="SSF52172">
    <property type="entry name" value="CheY-like"/>
    <property type="match status" value="1"/>
</dbReference>
<gene>
    <name evidence="10" type="ordered locus">Gura_1802</name>
</gene>
<keyword evidence="2" id="KW-0067">ATP-binding</keyword>
<dbReference type="PRINTS" id="PR01590">
    <property type="entry name" value="HTHFIS"/>
</dbReference>
<dbReference type="Pfam" id="PF00072">
    <property type="entry name" value="Response_reg"/>
    <property type="match status" value="1"/>
</dbReference>
<evidence type="ECO:0000256" key="6">
    <source>
        <dbReference type="ARBA" id="ARBA00023163"/>
    </source>
</evidence>
<dbReference type="GO" id="GO:0000160">
    <property type="term" value="P:phosphorelay signal transduction system"/>
    <property type="evidence" value="ECO:0007669"/>
    <property type="project" value="InterPro"/>
</dbReference>
<dbReference type="PROSITE" id="PS00675">
    <property type="entry name" value="SIGMA54_INTERACT_1"/>
    <property type="match status" value="1"/>
</dbReference>
<feature type="modified residue" description="4-aspartylphosphate" evidence="7">
    <location>
        <position position="58"/>
    </location>
</feature>
<dbReference type="PROSITE" id="PS00688">
    <property type="entry name" value="SIGMA54_INTERACT_3"/>
    <property type="match status" value="1"/>
</dbReference>
<evidence type="ECO:0000256" key="2">
    <source>
        <dbReference type="ARBA" id="ARBA00022840"/>
    </source>
</evidence>
<evidence type="ECO:0000256" key="7">
    <source>
        <dbReference type="PROSITE-ProRule" id="PRU00169"/>
    </source>
</evidence>
<dbReference type="PROSITE" id="PS50110">
    <property type="entry name" value="RESPONSE_REGULATORY"/>
    <property type="match status" value="1"/>
</dbReference>
<dbReference type="PROSITE" id="PS00676">
    <property type="entry name" value="SIGMA54_INTERACT_2"/>
    <property type="match status" value="1"/>
</dbReference>
<dbReference type="FunFam" id="3.40.50.300:FF:000006">
    <property type="entry name" value="DNA-binding transcriptional regulator NtrC"/>
    <property type="match status" value="1"/>
</dbReference>
<dbReference type="InterPro" id="IPR002197">
    <property type="entry name" value="HTH_Fis"/>
</dbReference>
<organism evidence="10 11">
    <name type="scientific">Geotalea uraniireducens (strain Rf4)</name>
    <name type="common">Geobacter uraniireducens</name>
    <dbReference type="NCBI Taxonomy" id="351605"/>
    <lineage>
        <taxon>Bacteria</taxon>
        <taxon>Pseudomonadati</taxon>
        <taxon>Thermodesulfobacteriota</taxon>
        <taxon>Desulfuromonadia</taxon>
        <taxon>Geobacterales</taxon>
        <taxon>Geobacteraceae</taxon>
        <taxon>Geotalea</taxon>
    </lineage>
</organism>
<keyword evidence="5" id="KW-0010">Activator</keyword>
<dbReference type="Gene3D" id="1.10.8.60">
    <property type="match status" value="1"/>
</dbReference>
<dbReference type="HOGENOM" id="CLU_000445_0_6_7"/>
<reference evidence="10 11" key="1">
    <citation type="submission" date="2007-05" db="EMBL/GenBank/DDBJ databases">
        <title>Complete sequence of Geobacter uraniireducens Rf4.</title>
        <authorList>
            <consortium name="US DOE Joint Genome Institute"/>
            <person name="Copeland A."/>
            <person name="Lucas S."/>
            <person name="Lapidus A."/>
            <person name="Barry K."/>
            <person name="Detter J.C."/>
            <person name="Glavina del Rio T."/>
            <person name="Hammon N."/>
            <person name="Israni S."/>
            <person name="Dalin E."/>
            <person name="Tice H."/>
            <person name="Pitluck S."/>
            <person name="Chertkov O."/>
            <person name="Brettin T."/>
            <person name="Bruce D."/>
            <person name="Han C."/>
            <person name="Schmutz J."/>
            <person name="Larimer F."/>
            <person name="Land M."/>
            <person name="Hauser L."/>
            <person name="Kyrpides N."/>
            <person name="Mikhailova N."/>
            <person name="Shelobolina E."/>
            <person name="Aklujkar M."/>
            <person name="Lovley D."/>
            <person name="Richardson P."/>
        </authorList>
    </citation>
    <scope>NUCLEOTIDE SEQUENCE [LARGE SCALE GENOMIC DNA]</scope>
    <source>
        <strain evidence="10 11">Rf4</strain>
    </source>
</reference>
<dbReference type="PANTHER" id="PTHR32071">
    <property type="entry name" value="TRANSCRIPTIONAL REGULATORY PROTEIN"/>
    <property type="match status" value="1"/>
</dbReference>
<dbReference type="GO" id="GO:0043565">
    <property type="term" value="F:sequence-specific DNA binding"/>
    <property type="evidence" value="ECO:0007669"/>
    <property type="project" value="InterPro"/>
</dbReference>
<dbReference type="PANTHER" id="PTHR32071:SF113">
    <property type="entry name" value="ALGINATE BIOSYNTHESIS TRANSCRIPTIONAL REGULATORY PROTEIN ALGB"/>
    <property type="match status" value="1"/>
</dbReference>
<dbReference type="InterPro" id="IPR009057">
    <property type="entry name" value="Homeodomain-like_sf"/>
</dbReference>
<dbReference type="PROSITE" id="PS50045">
    <property type="entry name" value="SIGMA54_INTERACT_4"/>
    <property type="match status" value="1"/>
</dbReference>
<evidence type="ECO:0000313" key="11">
    <source>
        <dbReference type="Proteomes" id="UP000006695"/>
    </source>
</evidence>
<dbReference type="Gene3D" id="3.40.50.2300">
    <property type="match status" value="1"/>
</dbReference>
<evidence type="ECO:0000259" key="8">
    <source>
        <dbReference type="PROSITE" id="PS50045"/>
    </source>
</evidence>
<dbReference type="EMBL" id="CP000698">
    <property type="protein sequence ID" value="ABQ25992.1"/>
    <property type="molecule type" value="Genomic_DNA"/>
</dbReference>
<dbReference type="AlphaFoldDB" id="A5GEY7"/>
<evidence type="ECO:0000259" key="9">
    <source>
        <dbReference type="PROSITE" id="PS50110"/>
    </source>
</evidence>
<proteinExistence type="predicted"/>
<dbReference type="InterPro" id="IPR025662">
    <property type="entry name" value="Sigma_54_int_dom_ATP-bd_1"/>
</dbReference>
<keyword evidence="6" id="KW-0804">Transcription</keyword>
<dbReference type="InterPro" id="IPR025943">
    <property type="entry name" value="Sigma_54_int_dom_ATP-bd_2"/>
</dbReference>
<keyword evidence="3" id="KW-0805">Transcription regulation</keyword>
<dbReference type="InterPro" id="IPR002078">
    <property type="entry name" value="Sigma_54_int"/>
</dbReference>
<dbReference type="Pfam" id="PF00158">
    <property type="entry name" value="Sigma54_activat"/>
    <property type="match status" value="1"/>
</dbReference>
<dbReference type="SMART" id="SM00382">
    <property type="entry name" value="AAA"/>
    <property type="match status" value="1"/>
</dbReference>
<dbReference type="SUPFAM" id="SSF46689">
    <property type="entry name" value="Homeodomain-like"/>
    <property type="match status" value="1"/>
</dbReference>
<feature type="domain" description="Sigma-54 factor interaction" evidence="8">
    <location>
        <begin position="148"/>
        <end position="377"/>
    </location>
</feature>
<evidence type="ECO:0000256" key="1">
    <source>
        <dbReference type="ARBA" id="ARBA00022741"/>
    </source>
</evidence>
<dbReference type="InterPro" id="IPR027417">
    <property type="entry name" value="P-loop_NTPase"/>
</dbReference>
<dbReference type="GO" id="GO:0005524">
    <property type="term" value="F:ATP binding"/>
    <property type="evidence" value="ECO:0007669"/>
    <property type="project" value="UniProtKB-KW"/>
</dbReference>
<dbReference type="STRING" id="351605.Gura_1802"/>
<dbReference type="InterPro" id="IPR003593">
    <property type="entry name" value="AAA+_ATPase"/>
</dbReference>
<dbReference type="Gene3D" id="3.40.50.300">
    <property type="entry name" value="P-loop containing nucleotide triphosphate hydrolases"/>
    <property type="match status" value="1"/>
</dbReference>
<evidence type="ECO:0000313" key="10">
    <source>
        <dbReference type="EMBL" id="ABQ25992.1"/>
    </source>
</evidence>
<keyword evidence="4" id="KW-0238">DNA-binding</keyword>
<dbReference type="SMART" id="SM00448">
    <property type="entry name" value="REC"/>
    <property type="match status" value="1"/>
</dbReference>
<dbReference type="RefSeq" id="WP_011938697.1">
    <property type="nucleotide sequence ID" value="NC_009483.1"/>
</dbReference>
<evidence type="ECO:0000256" key="5">
    <source>
        <dbReference type="ARBA" id="ARBA00023159"/>
    </source>
</evidence>
<dbReference type="InterPro" id="IPR011006">
    <property type="entry name" value="CheY-like_superfamily"/>
</dbReference>
<dbReference type="KEGG" id="gur:Gura_1802"/>
<dbReference type="Gene3D" id="1.10.10.60">
    <property type="entry name" value="Homeodomain-like"/>
    <property type="match status" value="1"/>
</dbReference>
<protein>
    <submittedName>
        <fullName evidence="10">Two component, sigma54 specific, transcriptional regulator, Fis family</fullName>
    </submittedName>
</protein>
<dbReference type="CDD" id="cd00009">
    <property type="entry name" value="AAA"/>
    <property type="match status" value="1"/>
</dbReference>
<keyword evidence="11" id="KW-1185">Reference proteome</keyword>
<dbReference type="Pfam" id="PF02954">
    <property type="entry name" value="HTH_8"/>
    <property type="match status" value="1"/>
</dbReference>
<keyword evidence="7" id="KW-0597">Phosphoprotein</keyword>
<dbReference type="SUPFAM" id="SSF52540">
    <property type="entry name" value="P-loop containing nucleoside triphosphate hydrolases"/>
    <property type="match status" value="1"/>
</dbReference>
<evidence type="ECO:0000256" key="3">
    <source>
        <dbReference type="ARBA" id="ARBA00023015"/>
    </source>
</evidence>
<dbReference type="InterPro" id="IPR001789">
    <property type="entry name" value="Sig_transdc_resp-reg_receiver"/>
</dbReference>